<organism evidence="1 2">
    <name type="scientific">Tribolium castaneum</name>
    <name type="common">Red flour beetle</name>
    <dbReference type="NCBI Taxonomy" id="7070"/>
    <lineage>
        <taxon>Eukaryota</taxon>
        <taxon>Metazoa</taxon>
        <taxon>Ecdysozoa</taxon>
        <taxon>Arthropoda</taxon>
        <taxon>Hexapoda</taxon>
        <taxon>Insecta</taxon>
        <taxon>Pterygota</taxon>
        <taxon>Neoptera</taxon>
        <taxon>Endopterygota</taxon>
        <taxon>Coleoptera</taxon>
        <taxon>Polyphaga</taxon>
        <taxon>Cucujiformia</taxon>
        <taxon>Tenebrionidae</taxon>
        <taxon>Tenebrionidae incertae sedis</taxon>
        <taxon>Tribolium</taxon>
    </lineage>
</organism>
<reference evidence="1 2" key="1">
    <citation type="journal article" date="2008" name="Nature">
        <title>The genome of the model beetle and pest Tribolium castaneum.</title>
        <authorList>
            <consortium name="Tribolium Genome Sequencing Consortium"/>
            <person name="Richards S."/>
            <person name="Gibbs R.A."/>
            <person name="Weinstock G.M."/>
            <person name="Brown S.J."/>
            <person name="Denell R."/>
            <person name="Beeman R.W."/>
            <person name="Gibbs R."/>
            <person name="Beeman R.W."/>
            <person name="Brown S.J."/>
            <person name="Bucher G."/>
            <person name="Friedrich M."/>
            <person name="Grimmelikhuijzen C.J."/>
            <person name="Klingler M."/>
            <person name="Lorenzen M."/>
            <person name="Richards S."/>
            <person name="Roth S."/>
            <person name="Schroder R."/>
            <person name="Tautz D."/>
            <person name="Zdobnov E.M."/>
            <person name="Muzny D."/>
            <person name="Gibbs R.A."/>
            <person name="Weinstock G.M."/>
            <person name="Attaway T."/>
            <person name="Bell S."/>
            <person name="Buhay C.J."/>
            <person name="Chandrabose M.N."/>
            <person name="Chavez D."/>
            <person name="Clerk-Blankenburg K.P."/>
            <person name="Cree A."/>
            <person name="Dao M."/>
            <person name="Davis C."/>
            <person name="Chacko J."/>
            <person name="Dinh H."/>
            <person name="Dugan-Rocha S."/>
            <person name="Fowler G."/>
            <person name="Garner T.T."/>
            <person name="Garnes J."/>
            <person name="Gnirke A."/>
            <person name="Hawes A."/>
            <person name="Hernandez J."/>
            <person name="Hines S."/>
            <person name="Holder M."/>
            <person name="Hume J."/>
            <person name="Jhangiani S.N."/>
            <person name="Joshi V."/>
            <person name="Khan Z.M."/>
            <person name="Jackson L."/>
            <person name="Kovar C."/>
            <person name="Kowis A."/>
            <person name="Lee S."/>
            <person name="Lewis L.R."/>
            <person name="Margolis J."/>
            <person name="Morgan M."/>
            <person name="Nazareth L.V."/>
            <person name="Nguyen N."/>
            <person name="Okwuonu G."/>
            <person name="Parker D."/>
            <person name="Richards S."/>
            <person name="Ruiz S.J."/>
            <person name="Santibanez J."/>
            <person name="Savard J."/>
            <person name="Scherer S.E."/>
            <person name="Schneider B."/>
            <person name="Sodergren E."/>
            <person name="Tautz D."/>
            <person name="Vattahil S."/>
            <person name="Villasana D."/>
            <person name="White C.S."/>
            <person name="Wright R."/>
            <person name="Park Y."/>
            <person name="Beeman R.W."/>
            <person name="Lord J."/>
            <person name="Oppert B."/>
            <person name="Lorenzen M."/>
            <person name="Brown S."/>
            <person name="Wang L."/>
            <person name="Savard J."/>
            <person name="Tautz D."/>
            <person name="Richards S."/>
            <person name="Weinstock G."/>
            <person name="Gibbs R.A."/>
            <person name="Liu Y."/>
            <person name="Worley K."/>
            <person name="Weinstock G."/>
            <person name="Elsik C.G."/>
            <person name="Reese J.T."/>
            <person name="Elhaik E."/>
            <person name="Landan G."/>
            <person name="Graur D."/>
            <person name="Arensburger P."/>
            <person name="Atkinson P."/>
            <person name="Beeman R.W."/>
            <person name="Beidler J."/>
            <person name="Brown S.J."/>
            <person name="Demuth J.P."/>
            <person name="Drury D.W."/>
            <person name="Du Y.Z."/>
            <person name="Fujiwara H."/>
            <person name="Lorenzen M."/>
            <person name="Maselli V."/>
            <person name="Osanai M."/>
            <person name="Park Y."/>
            <person name="Robertson H.M."/>
            <person name="Tu Z."/>
            <person name="Wang J.J."/>
            <person name="Wang S."/>
            <person name="Richards S."/>
            <person name="Song H."/>
            <person name="Zhang L."/>
            <person name="Sodergren E."/>
            <person name="Werner D."/>
            <person name="Stanke M."/>
            <person name="Morgenstern B."/>
            <person name="Solovyev V."/>
            <person name="Kosarev P."/>
            <person name="Brown G."/>
            <person name="Chen H.C."/>
            <person name="Ermolaeva O."/>
            <person name="Hlavina W."/>
            <person name="Kapustin Y."/>
            <person name="Kiryutin B."/>
            <person name="Kitts P."/>
            <person name="Maglott D."/>
            <person name="Pruitt K."/>
            <person name="Sapojnikov V."/>
            <person name="Souvorov A."/>
            <person name="Mackey A.J."/>
            <person name="Waterhouse R.M."/>
            <person name="Wyder S."/>
            <person name="Zdobnov E.M."/>
            <person name="Zdobnov E.M."/>
            <person name="Wyder S."/>
            <person name="Kriventseva E.V."/>
            <person name="Kadowaki T."/>
            <person name="Bork P."/>
            <person name="Aranda M."/>
            <person name="Bao R."/>
            <person name="Beermann A."/>
            <person name="Berns N."/>
            <person name="Bolognesi R."/>
            <person name="Bonneton F."/>
            <person name="Bopp D."/>
            <person name="Brown S.J."/>
            <person name="Bucher G."/>
            <person name="Butts T."/>
            <person name="Chaumot A."/>
            <person name="Denell R.E."/>
            <person name="Ferrier D.E."/>
            <person name="Friedrich M."/>
            <person name="Gordon C.M."/>
            <person name="Jindra M."/>
            <person name="Klingler M."/>
            <person name="Lan Q."/>
            <person name="Lattorff H.M."/>
            <person name="Laudet V."/>
            <person name="von Levetsow C."/>
            <person name="Liu Z."/>
            <person name="Lutz R."/>
            <person name="Lynch J.A."/>
            <person name="da Fonseca R.N."/>
            <person name="Posnien N."/>
            <person name="Reuter R."/>
            <person name="Roth S."/>
            <person name="Savard J."/>
            <person name="Schinko J.B."/>
            <person name="Schmitt C."/>
            <person name="Schoppmeier M."/>
            <person name="Schroder R."/>
            <person name="Shippy T.D."/>
            <person name="Simonnet F."/>
            <person name="Marques-Souza H."/>
            <person name="Tautz D."/>
            <person name="Tomoyasu Y."/>
            <person name="Trauner J."/>
            <person name="Van der Zee M."/>
            <person name="Vervoort M."/>
            <person name="Wittkopp N."/>
            <person name="Wimmer E.A."/>
            <person name="Yang X."/>
            <person name="Jones A.K."/>
            <person name="Sattelle D.B."/>
            <person name="Ebert P.R."/>
            <person name="Nelson D."/>
            <person name="Scott J.G."/>
            <person name="Beeman R.W."/>
            <person name="Muthukrishnan S."/>
            <person name="Kramer K.J."/>
            <person name="Arakane Y."/>
            <person name="Beeman R.W."/>
            <person name="Zhu Q."/>
            <person name="Hogenkamp D."/>
            <person name="Dixit R."/>
            <person name="Oppert B."/>
            <person name="Jiang H."/>
            <person name="Zou Z."/>
            <person name="Marshall J."/>
            <person name="Elpidina E."/>
            <person name="Vinokurov K."/>
            <person name="Oppert C."/>
            <person name="Zou Z."/>
            <person name="Evans J."/>
            <person name="Lu Z."/>
            <person name="Zhao P."/>
            <person name="Sumathipala N."/>
            <person name="Altincicek B."/>
            <person name="Vilcinskas A."/>
            <person name="Williams M."/>
            <person name="Hultmark D."/>
            <person name="Hetru C."/>
            <person name="Jiang H."/>
            <person name="Grimmelikhuijzen C.J."/>
            <person name="Hauser F."/>
            <person name="Cazzamali G."/>
            <person name="Williamson M."/>
            <person name="Park Y."/>
            <person name="Li B."/>
            <person name="Tanaka Y."/>
            <person name="Predel R."/>
            <person name="Neupert S."/>
            <person name="Schachtner J."/>
            <person name="Verleyen P."/>
            <person name="Raible F."/>
            <person name="Bork P."/>
            <person name="Friedrich M."/>
            <person name="Walden K.K."/>
            <person name="Robertson H.M."/>
            <person name="Angeli S."/>
            <person name="Foret S."/>
            <person name="Bucher G."/>
            <person name="Schuetz S."/>
            <person name="Maleszka R."/>
            <person name="Wimmer E.A."/>
            <person name="Beeman R.W."/>
            <person name="Lorenzen M."/>
            <person name="Tomoyasu Y."/>
            <person name="Miller S.C."/>
            <person name="Grossmann D."/>
            <person name="Bucher G."/>
        </authorList>
    </citation>
    <scope>NUCLEOTIDE SEQUENCE [LARGE SCALE GENOMIC DNA]</scope>
    <source>
        <strain evidence="1 2">Georgia GA2</strain>
    </source>
</reference>
<dbReference type="HOGENOM" id="CLU_2295229_0_0_1"/>
<sequence>MNESNSRELQRAQTHLRTLFRAFVQVSESSLNRKNQQLLDDLDKLEFGAPLPELAQFAGELPELPSVDPTELRSEMVKALQLLQVLKNKADCPISRIVDEV</sequence>
<proteinExistence type="predicted"/>
<keyword evidence="2" id="KW-1185">Reference proteome</keyword>
<reference evidence="1 2" key="2">
    <citation type="journal article" date="2010" name="Nucleic Acids Res.">
        <title>BeetleBase in 2010: revisions to provide comprehensive genomic information for Tribolium castaneum.</title>
        <authorList>
            <person name="Kim H.S."/>
            <person name="Murphy T."/>
            <person name="Xia J."/>
            <person name="Caragea D."/>
            <person name="Park Y."/>
            <person name="Beeman R.W."/>
            <person name="Lorenzen M.D."/>
            <person name="Butcher S."/>
            <person name="Manak J.R."/>
            <person name="Brown S.J."/>
        </authorList>
    </citation>
    <scope>GENOME REANNOTATION</scope>
    <source>
        <strain evidence="1 2">Georgia GA2</strain>
    </source>
</reference>
<dbReference type="KEGG" id="tca:103314313"/>
<protein>
    <submittedName>
        <fullName evidence="1">Uncharacterized protein</fullName>
    </submittedName>
</protein>
<dbReference type="OrthoDB" id="10445707at2759"/>
<evidence type="ECO:0000313" key="2">
    <source>
        <dbReference type="Proteomes" id="UP000007266"/>
    </source>
</evidence>
<evidence type="ECO:0000313" key="1">
    <source>
        <dbReference type="EMBL" id="EFA09699.1"/>
    </source>
</evidence>
<gene>
    <name evidence="1" type="primary">AUGUSTUS-3.0.2_11831</name>
    <name evidence="1" type="ORF">TcasGA2_TC011831</name>
</gene>
<name>D6WZI6_TRICA</name>
<dbReference type="InParanoid" id="D6WZI6"/>
<dbReference type="Proteomes" id="UP000007266">
    <property type="component" value="Linkage group 9"/>
</dbReference>
<dbReference type="EMBL" id="KQ971372">
    <property type="protein sequence ID" value="EFA09699.1"/>
    <property type="molecule type" value="Genomic_DNA"/>
</dbReference>
<accession>D6WZI6</accession>
<dbReference type="AlphaFoldDB" id="D6WZI6"/>